<protein>
    <submittedName>
        <fullName evidence="1">FAD-binding monooxygenase</fullName>
    </submittedName>
</protein>
<keyword evidence="2" id="KW-1185">Reference proteome</keyword>
<gene>
    <name evidence="1" type="ORF">GCM10009827_086010</name>
</gene>
<dbReference type="EMBL" id="BAAAQD010000022">
    <property type="protein sequence ID" value="GAA1552103.1"/>
    <property type="molecule type" value="Genomic_DNA"/>
</dbReference>
<dbReference type="PANTHER" id="PTHR43422">
    <property type="entry name" value="THIAMINE THIAZOLE SYNTHASE"/>
    <property type="match status" value="1"/>
</dbReference>
<dbReference type="Gene3D" id="3.50.50.60">
    <property type="entry name" value="FAD/NAD(P)-binding domain"/>
    <property type="match status" value="1"/>
</dbReference>
<dbReference type="InterPro" id="IPR036188">
    <property type="entry name" value="FAD/NAD-bd_sf"/>
</dbReference>
<name>A0ABN2C3V0_9ACTN</name>
<dbReference type="GO" id="GO:0004497">
    <property type="term" value="F:monooxygenase activity"/>
    <property type="evidence" value="ECO:0007669"/>
    <property type="project" value="UniProtKB-KW"/>
</dbReference>
<reference evidence="1 2" key="1">
    <citation type="journal article" date="2019" name="Int. J. Syst. Evol. Microbiol.">
        <title>The Global Catalogue of Microorganisms (GCM) 10K type strain sequencing project: providing services to taxonomists for standard genome sequencing and annotation.</title>
        <authorList>
            <consortium name="The Broad Institute Genomics Platform"/>
            <consortium name="The Broad Institute Genome Sequencing Center for Infectious Disease"/>
            <person name="Wu L."/>
            <person name="Ma J."/>
        </authorList>
    </citation>
    <scope>NUCLEOTIDE SEQUENCE [LARGE SCALE GENOMIC DNA]</scope>
    <source>
        <strain evidence="1 2">JCM 15933</strain>
    </source>
</reference>
<keyword evidence="1" id="KW-0560">Oxidoreductase</keyword>
<dbReference type="Proteomes" id="UP001501470">
    <property type="component" value="Unassembled WGS sequence"/>
</dbReference>
<dbReference type="SUPFAM" id="SSF51905">
    <property type="entry name" value="FAD/NAD(P)-binding domain"/>
    <property type="match status" value="1"/>
</dbReference>
<evidence type="ECO:0000313" key="2">
    <source>
        <dbReference type="Proteomes" id="UP001501470"/>
    </source>
</evidence>
<keyword evidence="1" id="KW-0503">Monooxygenase</keyword>
<accession>A0ABN2C3V0</accession>
<organism evidence="1 2">
    <name type="scientific">Dactylosporangium maewongense</name>
    <dbReference type="NCBI Taxonomy" id="634393"/>
    <lineage>
        <taxon>Bacteria</taxon>
        <taxon>Bacillati</taxon>
        <taxon>Actinomycetota</taxon>
        <taxon>Actinomycetes</taxon>
        <taxon>Micromonosporales</taxon>
        <taxon>Micromonosporaceae</taxon>
        <taxon>Dactylosporangium</taxon>
    </lineage>
</organism>
<proteinExistence type="predicted"/>
<comment type="caution">
    <text evidence="1">The sequence shown here is derived from an EMBL/GenBank/DDBJ whole genome shotgun (WGS) entry which is preliminary data.</text>
</comment>
<sequence length="463" mass="49353">MIHRLLGVTGDTTAVVIGASIGGLLAARVLREHFGRVVVLDRDTLGAAPAHRRCVPQDHQLHVLLARGRTALEELFPGLSAQLRDAGAPMVDLHGQVHWYNDGYLMRRAPSDLVAAGVGRPLLEHTIRERVLALPGVRLVARTDVTGLVLSADGSAVTGVHLSTGGTLAADLVVDAGGRASRGPLWLSAAGFPVPAEERVQVDVTYVTRRYEYQPEHLDGMSGVLTNAVPGAPRSGIAATQEDGLVAVALNGMLGERPPTDDAGMAAFADSLAAPHLATIIRCAVPAGDPVTMRYPASVRRRYERLRRFPEGYLVVADALCSFNPIYGQGMTVAALEALLLRRLLNTSGGRTTGLARRFFRQAARIVDGPWSIAVGTDLRFAEVPGRRTLKVRFVNAFVHRLHRAATRDANLGAAFLRVLNLVAPPTSLLTPGTILRVVFGARGTISRPRTPAPVAAEPAVRA</sequence>
<evidence type="ECO:0000313" key="1">
    <source>
        <dbReference type="EMBL" id="GAA1552103.1"/>
    </source>
</evidence>
<dbReference type="PANTHER" id="PTHR43422:SF3">
    <property type="entry name" value="THIAMINE THIAZOLE SYNTHASE"/>
    <property type="match status" value="1"/>
</dbReference>